<reference evidence="1" key="1">
    <citation type="submission" date="2023-10" db="EMBL/GenBank/DDBJ databases">
        <authorList>
            <person name="Domelevo Entfellner J.-B."/>
        </authorList>
    </citation>
    <scope>NUCLEOTIDE SEQUENCE</scope>
</reference>
<dbReference type="Gramene" id="rna-AYBTSS11_LOCUS30542">
    <property type="protein sequence ID" value="CAJ1978349.1"/>
    <property type="gene ID" value="gene-AYBTSS11_LOCUS30542"/>
</dbReference>
<name>A0AA87BAH4_9FABA</name>
<protein>
    <submittedName>
        <fullName evidence="1">Uncharacterized protein</fullName>
    </submittedName>
</protein>
<keyword evidence="2" id="KW-1185">Reference proteome</keyword>
<organism evidence="1 2">
    <name type="scientific">Sphenostylis stenocarpa</name>
    <dbReference type="NCBI Taxonomy" id="92480"/>
    <lineage>
        <taxon>Eukaryota</taxon>
        <taxon>Viridiplantae</taxon>
        <taxon>Streptophyta</taxon>
        <taxon>Embryophyta</taxon>
        <taxon>Tracheophyta</taxon>
        <taxon>Spermatophyta</taxon>
        <taxon>Magnoliopsida</taxon>
        <taxon>eudicotyledons</taxon>
        <taxon>Gunneridae</taxon>
        <taxon>Pentapetalae</taxon>
        <taxon>rosids</taxon>
        <taxon>fabids</taxon>
        <taxon>Fabales</taxon>
        <taxon>Fabaceae</taxon>
        <taxon>Papilionoideae</taxon>
        <taxon>50 kb inversion clade</taxon>
        <taxon>NPAAA clade</taxon>
        <taxon>indigoferoid/millettioid clade</taxon>
        <taxon>Phaseoleae</taxon>
        <taxon>Sphenostylis</taxon>
    </lineage>
</organism>
<dbReference type="Proteomes" id="UP001189624">
    <property type="component" value="Chromosome 11"/>
</dbReference>
<proteinExistence type="predicted"/>
<accession>A0AA87BAH4</accession>
<evidence type="ECO:0000313" key="2">
    <source>
        <dbReference type="Proteomes" id="UP001189624"/>
    </source>
</evidence>
<evidence type="ECO:0000313" key="1">
    <source>
        <dbReference type="EMBL" id="CAJ1978349.1"/>
    </source>
</evidence>
<dbReference type="AlphaFoldDB" id="A0AA87BAH4"/>
<gene>
    <name evidence="1" type="ORF">AYBTSS11_LOCUS30542</name>
</gene>
<dbReference type="EMBL" id="OY731408">
    <property type="protein sequence ID" value="CAJ1978349.1"/>
    <property type="molecule type" value="Genomic_DNA"/>
</dbReference>
<sequence>MAECTENSGEATVENVDVETVVEGSVVAEEGTGLVEENVKDHNKPISQNSNLSEWEARRYGTMTARILRDTEEQDIEYAPTEHSRYNSEVAVSALLNNGVSFHKNIKLIS</sequence>